<dbReference type="EMBL" id="CACRXK020000040">
    <property type="protein sequence ID" value="CAB3977277.1"/>
    <property type="molecule type" value="Genomic_DNA"/>
</dbReference>
<evidence type="ECO:0000313" key="2">
    <source>
        <dbReference type="Proteomes" id="UP001152795"/>
    </source>
</evidence>
<keyword evidence="2" id="KW-1185">Reference proteome</keyword>
<reference evidence="1" key="1">
    <citation type="submission" date="2020-04" db="EMBL/GenBank/DDBJ databases">
        <authorList>
            <person name="Alioto T."/>
            <person name="Alioto T."/>
            <person name="Gomez Garrido J."/>
        </authorList>
    </citation>
    <scope>NUCLEOTIDE SEQUENCE</scope>
    <source>
        <strain evidence="1">A484AB</strain>
    </source>
</reference>
<sequence>MLQSLCFVLKAVIYFLASTRKRLVPGAVPSLNLPVKSTPTSATSTRRELVRHQLDKPVVYHNLESFKKRILESYKICEGLNKNELTYSKCEDPSPSCSSSSIIRHTIPIKPKNYEDGPPFKACIFLRSQDCELLCGNISCSSCIKHEKSVSKQKEKHNVQAPQPLKDKAPLSKSSKERLVATVQRQRVVCKELEGRISQLEKEIARNSIPIDETLEKDILAILADSGDEITPHMRVFWEQQRKMLASPKFGRRYHPHIIRFCLSIHAKSPAVYKEL</sequence>
<gene>
    <name evidence="1" type="ORF">PACLA_8A042687</name>
</gene>
<accession>A0A7D9H876</accession>
<name>A0A7D9H876_PARCT</name>
<comment type="caution">
    <text evidence="1">The sequence shown here is derived from an EMBL/GenBank/DDBJ whole genome shotgun (WGS) entry which is preliminary data.</text>
</comment>
<dbReference type="Proteomes" id="UP001152795">
    <property type="component" value="Unassembled WGS sequence"/>
</dbReference>
<evidence type="ECO:0000313" key="1">
    <source>
        <dbReference type="EMBL" id="CAB3977277.1"/>
    </source>
</evidence>
<organism evidence="1 2">
    <name type="scientific">Paramuricea clavata</name>
    <name type="common">Red gorgonian</name>
    <name type="synonym">Violescent sea-whip</name>
    <dbReference type="NCBI Taxonomy" id="317549"/>
    <lineage>
        <taxon>Eukaryota</taxon>
        <taxon>Metazoa</taxon>
        <taxon>Cnidaria</taxon>
        <taxon>Anthozoa</taxon>
        <taxon>Octocorallia</taxon>
        <taxon>Malacalcyonacea</taxon>
        <taxon>Plexauridae</taxon>
        <taxon>Paramuricea</taxon>
    </lineage>
</organism>
<dbReference type="AlphaFoldDB" id="A0A7D9H876"/>
<protein>
    <submittedName>
        <fullName evidence="1">Uncharacterized protein</fullName>
    </submittedName>
</protein>
<dbReference type="OrthoDB" id="2441813at2759"/>
<proteinExistence type="predicted"/>